<keyword evidence="2" id="KW-0472">Membrane</keyword>
<dbReference type="EC" id="7.1.1.-" evidence="2"/>
<dbReference type="GO" id="GO:0005886">
    <property type="term" value="C:plasma membrane"/>
    <property type="evidence" value="ECO:0007669"/>
    <property type="project" value="UniProtKB-SubCell"/>
</dbReference>
<keyword evidence="2" id="KW-0520">NAD</keyword>
<comment type="similarity">
    <text evidence="1 2">Belongs to the complex I subunit 6 family.</text>
</comment>
<feature type="transmembrane region" description="Helical" evidence="2">
    <location>
        <begin position="142"/>
        <end position="164"/>
    </location>
</feature>
<organism evidence="3">
    <name type="scientific">uncultured Dysgonomonas sp</name>
    <dbReference type="NCBI Taxonomy" id="206096"/>
    <lineage>
        <taxon>Bacteria</taxon>
        <taxon>Pseudomonadati</taxon>
        <taxon>Bacteroidota</taxon>
        <taxon>Bacteroidia</taxon>
        <taxon>Bacteroidales</taxon>
        <taxon>Dysgonomonadaceae</taxon>
        <taxon>Dysgonomonas</taxon>
        <taxon>environmental samples</taxon>
    </lineage>
</organism>
<evidence type="ECO:0000256" key="1">
    <source>
        <dbReference type="ARBA" id="ARBA00005698"/>
    </source>
</evidence>
<reference evidence="3" key="1">
    <citation type="submission" date="2016-04" db="EMBL/GenBank/DDBJ databases">
        <authorList>
            <person name="Evans L.H."/>
            <person name="Alamgir A."/>
            <person name="Owens N."/>
            <person name="Weber N.D."/>
            <person name="Virtaneva K."/>
            <person name="Barbian K."/>
            <person name="Babar A."/>
            <person name="Rosenke K."/>
        </authorList>
    </citation>
    <scope>NUCLEOTIDE SEQUENCE</scope>
    <source>
        <strain evidence="3">86-1</strain>
    </source>
</reference>
<feature type="transmembrane region" description="Helical" evidence="2">
    <location>
        <begin position="6"/>
        <end position="24"/>
    </location>
</feature>
<dbReference type="Pfam" id="PF00499">
    <property type="entry name" value="Oxidored_q3"/>
    <property type="match status" value="1"/>
</dbReference>
<gene>
    <name evidence="3" type="ORF">KL86DYS1_11770</name>
</gene>
<accession>A0A212JBU1</accession>
<dbReference type="GO" id="GO:0008137">
    <property type="term" value="F:NADH dehydrogenase (ubiquinone) activity"/>
    <property type="evidence" value="ECO:0007669"/>
    <property type="project" value="UniProtKB-UniRule"/>
</dbReference>
<comment type="function">
    <text evidence="2">NDH-1 shuttles electrons from NADH, via FMN and iron-sulfur (Fe-S) centers, to quinones in the respiratory chain. Couples the redox reaction to proton translocation (for every two electrons transferred, four hydrogen ions are translocated across the cytoplasmic membrane), and thus conserves the redox energy in a proton gradient.</text>
</comment>
<evidence type="ECO:0000313" key="3">
    <source>
        <dbReference type="EMBL" id="SBV96900.1"/>
    </source>
</evidence>
<keyword evidence="2" id="KW-0874">Quinone</keyword>
<dbReference type="RefSeq" id="WP_296940018.1">
    <property type="nucleotide sequence ID" value="NZ_LT599032.1"/>
</dbReference>
<protein>
    <recommendedName>
        <fullName evidence="2">NADH-quinone oxidoreductase subunit J</fullName>
        <ecNumber evidence="2">7.1.1.-</ecNumber>
    </recommendedName>
</protein>
<dbReference type="GO" id="GO:0048038">
    <property type="term" value="F:quinone binding"/>
    <property type="evidence" value="ECO:0007669"/>
    <property type="project" value="UniProtKB-UniRule"/>
</dbReference>
<comment type="catalytic activity">
    <reaction evidence="2">
        <text>a quinone + NADH + 5 H(+)(in) = a quinol + NAD(+) + 4 H(+)(out)</text>
        <dbReference type="Rhea" id="RHEA:57888"/>
        <dbReference type="ChEBI" id="CHEBI:15378"/>
        <dbReference type="ChEBI" id="CHEBI:24646"/>
        <dbReference type="ChEBI" id="CHEBI:57540"/>
        <dbReference type="ChEBI" id="CHEBI:57945"/>
        <dbReference type="ChEBI" id="CHEBI:132124"/>
    </reaction>
</comment>
<keyword evidence="2" id="KW-1133">Transmembrane helix</keyword>
<dbReference type="Gene3D" id="1.20.120.1200">
    <property type="entry name" value="NADH-ubiquinone/plastoquinone oxidoreductase chain 6, subunit NuoJ"/>
    <property type="match status" value="1"/>
</dbReference>
<feature type="transmembrane region" description="Helical" evidence="2">
    <location>
        <begin position="89"/>
        <end position="110"/>
    </location>
</feature>
<feature type="transmembrane region" description="Helical" evidence="2">
    <location>
        <begin position="31"/>
        <end position="48"/>
    </location>
</feature>
<proteinExistence type="inferred from homology"/>
<feature type="transmembrane region" description="Helical" evidence="2">
    <location>
        <begin position="54"/>
        <end position="77"/>
    </location>
</feature>
<dbReference type="AlphaFoldDB" id="A0A212JBU1"/>
<dbReference type="InterPro" id="IPR001457">
    <property type="entry name" value="NADH_UbQ/plastoQ_OxRdtase_su6"/>
</dbReference>
<keyword evidence="2" id="KW-0812">Transmembrane</keyword>
<dbReference type="PANTHER" id="PTHR33269">
    <property type="entry name" value="NADH-UBIQUINONE OXIDOREDUCTASE CHAIN 6"/>
    <property type="match status" value="1"/>
</dbReference>
<dbReference type="PANTHER" id="PTHR33269:SF17">
    <property type="entry name" value="NADH-UBIQUINONE OXIDOREDUCTASE CHAIN 6"/>
    <property type="match status" value="1"/>
</dbReference>
<evidence type="ECO:0000256" key="2">
    <source>
        <dbReference type="RuleBase" id="RU004429"/>
    </source>
</evidence>
<sequence length="167" mass="18550">MAEQIIFYIIATIIVFSTIMAVTTQKIIRSATFLLFVLLGTAGLYLLLDYHFLMAVQIAVYAGGVMVLFIFAILLTHEPGVDVKFEKPGRMFVAAITALAGLGICGHIIFYNVNKFYTYVTQSELQMQDIGMAMMGTDKYQYLLPFEAISVLLLACIIGGIMIARKR</sequence>
<name>A0A212JBU1_9BACT</name>
<keyword evidence="2" id="KW-1003">Cell membrane</keyword>
<comment type="subcellular location">
    <subcellularLocation>
        <location evidence="2">Cell membrane</location>
        <topology evidence="2">Multi-pass membrane protein</topology>
    </subcellularLocation>
</comment>
<dbReference type="EMBL" id="FLUM01000001">
    <property type="protein sequence ID" value="SBV96900.1"/>
    <property type="molecule type" value="Genomic_DNA"/>
</dbReference>
<dbReference type="InterPro" id="IPR042106">
    <property type="entry name" value="Nuo/plastoQ_OxRdtase_6_NuoJ"/>
</dbReference>